<evidence type="ECO:0000256" key="4">
    <source>
        <dbReference type="ARBA" id="ARBA00023125"/>
    </source>
</evidence>
<feature type="DNA-binding region" description="Homeobox" evidence="8">
    <location>
        <begin position="459"/>
        <end position="521"/>
    </location>
</feature>
<evidence type="ECO:0000256" key="2">
    <source>
        <dbReference type="ARBA" id="ARBA00006454"/>
    </source>
</evidence>
<dbReference type="Gene3D" id="1.10.10.60">
    <property type="entry name" value="Homeodomain-like"/>
    <property type="match status" value="1"/>
</dbReference>
<comment type="subcellular location">
    <subcellularLocation>
        <location evidence="1 8">Nucleus</location>
    </subcellularLocation>
</comment>
<keyword evidence="3" id="KW-0805">Transcription regulation</keyword>
<keyword evidence="7 8" id="KW-0539">Nucleus</keyword>
<dbReference type="Pfam" id="PF07526">
    <property type="entry name" value="POX"/>
    <property type="match status" value="1"/>
</dbReference>
<dbReference type="CDD" id="cd00086">
    <property type="entry name" value="homeodomain"/>
    <property type="match status" value="1"/>
</dbReference>
<feature type="compositionally biased region" description="Low complexity" evidence="9">
    <location>
        <begin position="542"/>
        <end position="553"/>
    </location>
</feature>
<evidence type="ECO:0000256" key="9">
    <source>
        <dbReference type="SAM" id="MobiDB-lite"/>
    </source>
</evidence>
<comment type="similarity">
    <text evidence="2">Belongs to the TALE/BELL homeobox family.</text>
</comment>
<evidence type="ECO:0000256" key="5">
    <source>
        <dbReference type="ARBA" id="ARBA00023155"/>
    </source>
</evidence>
<dbReference type="InterPro" id="IPR050224">
    <property type="entry name" value="TALE_homeobox"/>
</dbReference>
<feature type="domain" description="Homeobox" evidence="10">
    <location>
        <begin position="457"/>
        <end position="520"/>
    </location>
</feature>
<dbReference type="GO" id="GO:0005634">
    <property type="term" value="C:nucleus"/>
    <property type="evidence" value="ECO:0007669"/>
    <property type="project" value="UniProtKB-SubCell"/>
</dbReference>
<evidence type="ECO:0000259" key="10">
    <source>
        <dbReference type="PROSITE" id="PS50071"/>
    </source>
</evidence>
<evidence type="ECO:0000256" key="7">
    <source>
        <dbReference type="ARBA" id="ARBA00023242"/>
    </source>
</evidence>
<accession>A0AAN7M3V8</accession>
<dbReference type="PANTHER" id="PTHR11850">
    <property type="entry name" value="HOMEOBOX PROTEIN TRANSCRIPTION FACTORS"/>
    <property type="match status" value="1"/>
</dbReference>
<gene>
    <name evidence="11" type="ORF">SAY86_031805</name>
</gene>
<dbReference type="Pfam" id="PF05920">
    <property type="entry name" value="Homeobox_KN"/>
    <property type="match status" value="1"/>
</dbReference>
<dbReference type="InterPro" id="IPR008422">
    <property type="entry name" value="KN_HD"/>
</dbReference>
<dbReference type="GO" id="GO:0006355">
    <property type="term" value="P:regulation of DNA-templated transcription"/>
    <property type="evidence" value="ECO:0007669"/>
    <property type="project" value="InterPro"/>
</dbReference>
<organism evidence="11 12">
    <name type="scientific">Trapa natans</name>
    <name type="common">Water chestnut</name>
    <dbReference type="NCBI Taxonomy" id="22666"/>
    <lineage>
        <taxon>Eukaryota</taxon>
        <taxon>Viridiplantae</taxon>
        <taxon>Streptophyta</taxon>
        <taxon>Embryophyta</taxon>
        <taxon>Tracheophyta</taxon>
        <taxon>Spermatophyta</taxon>
        <taxon>Magnoliopsida</taxon>
        <taxon>eudicotyledons</taxon>
        <taxon>Gunneridae</taxon>
        <taxon>Pentapetalae</taxon>
        <taxon>rosids</taxon>
        <taxon>malvids</taxon>
        <taxon>Myrtales</taxon>
        <taxon>Lythraceae</taxon>
        <taxon>Trapa</taxon>
    </lineage>
</organism>
<dbReference type="AlphaFoldDB" id="A0AAN7M3V8"/>
<evidence type="ECO:0000313" key="12">
    <source>
        <dbReference type="Proteomes" id="UP001346149"/>
    </source>
</evidence>
<evidence type="ECO:0000256" key="3">
    <source>
        <dbReference type="ARBA" id="ARBA00023015"/>
    </source>
</evidence>
<keyword evidence="4 8" id="KW-0238">DNA-binding</keyword>
<dbReference type="SMART" id="SM00389">
    <property type="entry name" value="HOX"/>
    <property type="match status" value="1"/>
</dbReference>
<dbReference type="SMART" id="SM00574">
    <property type="entry name" value="POX"/>
    <property type="match status" value="1"/>
</dbReference>
<dbReference type="PROSITE" id="PS50071">
    <property type="entry name" value="HOMEOBOX_2"/>
    <property type="match status" value="1"/>
</dbReference>
<dbReference type="InterPro" id="IPR001356">
    <property type="entry name" value="HD"/>
</dbReference>
<dbReference type="GO" id="GO:0003677">
    <property type="term" value="F:DNA binding"/>
    <property type="evidence" value="ECO:0007669"/>
    <property type="project" value="UniProtKB-UniRule"/>
</dbReference>
<dbReference type="SUPFAM" id="SSF46689">
    <property type="entry name" value="Homeodomain-like"/>
    <property type="match status" value="1"/>
</dbReference>
<feature type="region of interest" description="Disordered" evidence="9">
    <location>
        <begin position="528"/>
        <end position="556"/>
    </location>
</feature>
<sequence>MGIGTHRLSSLLSSTVSANCKSGKALIVATDKLNWNTSMSQSHRQVIFNFANEIRSESASAHQIEREKLREDAFAQPSFVSLVGEGRPYDPTDYEAATGVPLEMLGFPLSGPSSEQGVLQSYRLGHIMAPPRLEGETTGELWYGNRPGGGVGTITSSGFLPLSQFPTGLHVSSHSLNQENFQRLSLSLSSSINHLEIPKVDEQLRINSIGDSGLSFYNNNQYPYRSHLDGIGGGIFMPSSSSSSSVPSSSLGMVNILRNSRYARAAQELLEEFCGVCRTNGRVSIESKISDYNKNQDRCSGGGAGWLSASSSKDPPPLSSTDRTEQQTRKSKLLTMLDEATQINPMTILLRVTFQVERRYNHYCEQMQMVVNSFDMVMGFGAAAPYTTLAQKAMSRHFRCLKDAVAAELRSTCERLGEKDASGSSGITKGETPRLKLLDQKLRQQRAFHQVGGMMEQEAWRPQRGLPERSVNILRSWLFEHFLNPYPSDADKLLLSRQTGLSRNQVSNWFINARVRLWKPMVEEMYQQESKESGAEEEEEGTAGAEAKTAAGEIDPTFSTFSLTNRNFQEMEPNYQPSAGIPTMAAPHGRHYGQIATPAAFIESAPPDPSTLTRPTATGEVSLTLGIHQGGGNSRNMGAEKAQFPVRDLGGFFN</sequence>
<dbReference type="EMBL" id="JAXQNO010000009">
    <property type="protein sequence ID" value="KAK4791392.1"/>
    <property type="molecule type" value="Genomic_DNA"/>
</dbReference>
<reference evidence="11 12" key="1">
    <citation type="journal article" date="2023" name="Hortic Res">
        <title>Pangenome of water caltrop reveals structural variations and asymmetric subgenome divergence after allopolyploidization.</title>
        <authorList>
            <person name="Zhang X."/>
            <person name="Chen Y."/>
            <person name="Wang L."/>
            <person name="Yuan Y."/>
            <person name="Fang M."/>
            <person name="Shi L."/>
            <person name="Lu R."/>
            <person name="Comes H.P."/>
            <person name="Ma Y."/>
            <person name="Chen Y."/>
            <person name="Huang G."/>
            <person name="Zhou Y."/>
            <person name="Zheng Z."/>
            <person name="Qiu Y."/>
        </authorList>
    </citation>
    <scope>NUCLEOTIDE SEQUENCE [LARGE SCALE GENOMIC DNA]</scope>
    <source>
        <strain evidence="11">F231</strain>
    </source>
</reference>
<name>A0AAN7M3V8_TRANT</name>
<evidence type="ECO:0000256" key="1">
    <source>
        <dbReference type="ARBA" id="ARBA00004123"/>
    </source>
</evidence>
<feature type="region of interest" description="Disordered" evidence="9">
    <location>
        <begin position="303"/>
        <end position="329"/>
    </location>
</feature>
<comment type="caution">
    <text evidence="11">The sequence shown here is derived from an EMBL/GenBank/DDBJ whole genome shotgun (WGS) entry which is preliminary data.</text>
</comment>
<evidence type="ECO:0000256" key="6">
    <source>
        <dbReference type="ARBA" id="ARBA00023163"/>
    </source>
</evidence>
<evidence type="ECO:0000313" key="11">
    <source>
        <dbReference type="EMBL" id="KAK4791392.1"/>
    </source>
</evidence>
<dbReference type="FunFam" id="1.10.10.60:FF:000083">
    <property type="entry name" value="BEL1-like homeodomain protein 4"/>
    <property type="match status" value="1"/>
</dbReference>
<dbReference type="Proteomes" id="UP001346149">
    <property type="component" value="Unassembled WGS sequence"/>
</dbReference>
<dbReference type="InterPro" id="IPR009057">
    <property type="entry name" value="Homeodomain-like_sf"/>
</dbReference>
<protein>
    <recommendedName>
        <fullName evidence="10">Homeobox domain-containing protein</fullName>
    </recommendedName>
</protein>
<keyword evidence="12" id="KW-1185">Reference proteome</keyword>
<keyword evidence="5 8" id="KW-0371">Homeobox</keyword>
<dbReference type="InterPro" id="IPR006563">
    <property type="entry name" value="POX_dom"/>
</dbReference>
<proteinExistence type="inferred from homology"/>
<keyword evidence="6" id="KW-0804">Transcription</keyword>
<evidence type="ECO:0000256" key="8">
    <source>
        <dbReference type="PROSITE-ProRule" id="PRU00108"/>
    </source>
</evidence>